<dbReference type="EMBL" id="SWFS01000336">
    <property type="protein sequence ID" value="KAA8909595.1"/>
    <property type="molecule type" value="Genomic_DNA"/>
</dbReference>
<feature type="domain" description="Protein kinase" evidence="8">
    <location>
        <begin position="187"/>
        <end position="531"/>
    </location>
</feature>
<dbReference type="SMART" id="SM00220">
    <property type="entry name" value="S_TKc"/>
    <property type="match status" value="1"/>
</dbReference>
<dbReference type="Pfam" id="PF00069">
    <property type="entry name" value="Pkinase"/>
    <property type="match status" value="1"/>
</dbReference>
<organism evidence="9 10">
    <name type="scientific">Trichomonascus ciferrii</name>
    <dbReference type="NCBI Taxonomy" id="44093"/>
    <lineage>
        <taxon>Eukaryota</taxon>
        <taxon>Fungi</taxon>
        <taxon>Dikarya</taxon>
        <taxon>Ascomycota</taxon>
        <taxon>Saccharomycotina</taxon>
        <taxon>Dipodascomycetes</taxon>
        <taxon>Dipodascales</taxon>
        <taxon>Trichomonascaceae</taxon>
        <taxon>Trichomonascus</taxon>
        <taxon>Trichomonascus ciferrii complex</taxon>
    </lineage>
</organism>
<dbReference type="PANTHER" id="PTHR45646">
    <property type="entry name" value="SERINE/THREONINE-PROTEIN KINASE DOA-RELATED"/>
    <property type="match status" value="1"/>
</dbReference>
<comment type="caution">
    <text evidence="9">The sequence shown here is derived from an EMBL/GenBank/DDBJ whole genome shotgun (WGS) entry which is preliminary data.</text>
</comment>
<keyword evidence="2" id="KW-0808">Transferase</keyword>
<keyword evidence="4" id="KW-0418">Kinase</keyword>
<dbReference type="GO" id="GO:0005524">
    <property type="term" value="F:ATP binding"/>
    <property type="evidence" value="ECO:0007669"/>
    <property type="project" value="UniProtKB-UniRule"/>
</dbReference>
<dbReference type="Gene3D" id="3.30.200.20">
    <property type="entry name" value="Phosphorylase Kinase, domain 1"/>
    <property type="match status" value="1"/>
</dbReference>
<dbReference type="Proteomes" id="UP000761534">
    <property type="component" value="Unassembled WGS sequence"/>
</dbReference>
<proteinExistence type="predicted"/>
<sequence length="537" mass="60737">MSTAIHPVHMMSQTESSSRKQPDWGSFYQNGYPKEVIVISSDEEDEGEGVDGTQENLKSANVGPQGMLHAQDPRITSTLSNSSGKKRLLFSDNSSLGTTTSAGSSRTSTYYNSDYHYSSTELPDRNKKRRKHHHKSPSYTSPTKPVVKPKDIAVGVIPDKTALPSHQYDDQDGHYVVTANSEFAGRYQISKLLGQGTFGKVVAAYDKVAKKHCAIKIIRAVQKYRDASRIELRVLSTLAKYDKQNSYRCIHLRDCFDYRNHICIVTDLLGISIYDFMKANGFHPFPGNHVQAFARQLFKSVSFLHDLSLVHTDLKPENILLTDSSFDPKPYTPTRTARRSSNSTTAPATKIRNVLRNTEVHLIDFGSAIFNDEYHSSVVSTRHYRAPEIILGTGWSYPCDVWSIGCILIEFCTGEALFQTHDNLEHLALMEKIIGHKIDLDYAKYAASRSQGANFIDRKTGRVLYPNSSVKESSQKYVKSVQTLAQLIKQIPGYKQNKVFWDQFLDLLKQIFQYDPKNRITAKQALKHPWFDYAAKE</sequence>
<feature type="compositionally biased region" description="Polar residues" evidence="7">
    <location>
        <begin position="74"/>
        <end position="83"/>
    </location>
</feature>
<evidence type="ECO:0000259" key="8">
    <source>
        <dbReference type="PROSITE" id="PS50011"/>
    </source>
</evidence>
<evidence type="ECO:0000256" key="4">
    <source>
        <dbReference type="ARBA" id="ARBA00022777"/>
    </source>
</evidence>
<dbReference type="CDD" id="cd14134">
    <property type="entry name" value="PKc_CLK"/>
    <property type="match status" value="1"/>
</dbReference>
<dbReference type="InterPro" id="IPR008271">
    <property type="entry name" value="Ser/Thr_kinase_AS"/>
</dbReference>
<dbReference type="GO" id="GO:0043484">
    <property type="term" value="P:regulation of RNA splicing"/>
    <property type="evidence" value="ECO:0007669"/>
    <property type="project" value="TreeGrafter"/>
</dbReference>
<name>A0A642V0V3_9ASCO</name>
<dbReference type="VEuPathDB" id="FungiDB:TRICI_004430"/>
<feature type="compositionally biased region" description="Basic residues" evidence="7">
    <location>
        <begin position="126"/>
        <end position="136"/>
    </location>
</feature>
<dbReference type="AlphaFoldDB" id="A0A642V0V3"/>
<dbReference type="InterPro" id="IPR011009">
    <property type="entry name" value="Kinase-like_dom_sf"/>
</dbReference>
<dbReference type="InterPro" id="IPR000719">
    <property type="entry name" value="Prot_kinase_dom"/>
</dbReference>
<feature type="compositionally biased region" description="Polar residues" evidence="7">
    <location>
        <begin position="110"/>
        <end position="121"/>
    </location>
</feature>
<accession>A0A642V0V3</accession>
<dbReference type="OrthoDB" id="283111at2759"/>
<keyword evidence="1" id="KW-0723">Serine/threonine-protein kinase</keyword>
<dbReference type="GO" id="GO:0005634">
    <property type="term" value="C:nucleus"/>
    <property type="evidence" value="ECO:0007669"/>
    <property type="project" value="TreeGrafter"/>
</dbReference>
<keyword evidence="5 6" id="KW-0067">ATP-binding</keyword>
<dbReference type="PROSITE" id="PS00108">
    <property type="entry name" value="PROTEIN_KINASE_ST"/>
    <property type="match status" value="1"/>
</dbReference>
<dbReference type="SUPFAM" id="SSF56112">
    <property type="entry name" value="Protein kinase-like (PK-like)"/>
    <property type="match status" value="1"/>
</dbReference>
<dbReference type="Gene3D" id="1.10.510.10">
    <property type="entry name" value="Transferase(Phosphotransferase) domain 1"/>
    <property type="match status" value="1"/>
</dbReference>
<dbReference type="GO" id="GO:0004674">
    <property type="term" value="F:protein serine/threonine kinase activity"/>
    <property type="evidence" value="ECO:0007669"/>
    <property type="project" value="UniProtKB-KW"/>
</dbReference>
<evidence type="ECO:0000256" key="5">
    <source>
        <dbReference type="ARBA" id="ARBA00022840"/>
    </source>
</evidence>
<keyword evidence="10" id="KW-1185">Reference proteome</keyword>
<protein>
    <recommendedName>
        <fullName evidence="8">Protein kinase domain-containing protein</fullName>
    </recommendedName>
</protein>
<reference evidence="9" key="1">
    <citation type="journal article" date="2019" name="G3 (Bethesda)">
        <title>Genome Assemblies of Two Rare Opportunistic Yeast Pathogens: Diutina rugosa (syn. Candida rugosa) and Trichomonascus ciferrii (syn. Candida ciferrii).</title>
        <authorList>
            <person name="Mixao V."/>
            <person name="Saus E."/>
            <person name="Hansen A.P."/>
            <person name="Lass-Florl C."/>
            <person name="Gabaldon T."/>
        </authorList>
    </citation>
    <scope>NUCLEOTIDE SEQUENCE</scope>
    <source>
        <strain evidence="9">CBS 4856</strain>
    </source>
</reference>
<feature type="binding site" evidence="6">
    <location>
        <position position="216"/>
    </location>
    <ligand>
        <name>ATP</name>
        <dbReference type="ChEBI" id="CHEBI:30616"/>
    </ligand>
</feature>
<evidence type="ECO:0000256" key="7">
    <source>
        <dbReference type="SAM" id="MobiDB-lite"/>
    </source>
</evidence>
<evidence type="ECO:0000256" key="1">
    <source>
        <dbReference type="ARBA" id="ARBA00022527"/>
    </source>
</evidence>
<dbReference type="PROSITE" id="PS00107">
    <property type="entry name" value="PROTEIN_KINASE_ATP"/>
    <property type="match status" value="1"/>
</dbReference>
<evidence type="ECO:0000313" key="10">
    <source>
        <dbReference type="Proteomes" id="UP000761534"/>
    </source>
</evidence>
<evidence type="ECO:0000256" key="2">
    <source>
        <dbReference type="ARBA" id="ARBA00022679"/>
    </source>
</evidence>
<dbReference type="PROSITE" id="PS50011">
    <property type="entry name" value="PROTEIN_KINASE_DOM"/>
    <property type="match status" value="1"/>
</dbReference>
<feature type="region of interest" description="Disordered" evidence="7">
    <location>
        <begin position="1"/>
        <end position="145"/>
    </location>
</feature>
<feature type="compositionally biased region" description="Low complexity" evidence="7">
    <location>
        <begin position="94"/>
        <end position="109"/>
    </location>
</feature>
<keyword evidence="3 6" id="KW-0547">Nucleotide-binding</keyword>
<dbReference type="PANTHER" id="PTHR45646:SF11">
    <property type="entry name" value="SERINE_THREONINE-PROTEIN KINASE DOA"/>
    <property type="match status" value="1"/>
</dbReference>
<evidence type="ECO:0000256" key="6">
    <source>
        <dbReference type="PROSITE-ProRule" id="PRU10141"/>
    </source>
</evidence>
<gene>
    <name evidence="9" type="ORF">TRICI_004430</name>
</gene>
<evidence type="ECO:0000313" key="9">
    <source>
        <dbReference type="EMBL" id="KAA8909595.1"/>
    </source>
</evidence>
<dbReference type="InterPro" id="IPR017441">
    <property type="entry name" value="Protein_kinase_ATP_BS"/>
</dbReference>
<evidence type="ECO:0000256" key="3">
    <source>
        <dbReference type="ARBA" id="ARBA00022741"/>
    </source>
</evidence>
<dbReference type="InterPro" id="IPR051175">
    <property type="entry name" value="CLK_kinases"/>
</dbReference>